<dbReference type="InterPro" id="IPR006909">
    <property type="entry name" value="Rad21/Rec8_C_eu"/>
</dbReference>
<feature type="compositionally biased region" description="Basic and acidic residues" evidence="1">
    <location>
        <begin position="471"/>
        <end position="480"/>
    </location>
</feature>
<sequence>MSDGQGGSFLSCLPCFLGTSKNLGRDQASNSSSTSRDSTQDARCENVNPCQAQTSPSSKAWHESSSSQREQQPQHSQQPRQQQQQRLLPVLAPKPIPSSSEHVLPQASQTGWLASWLPPKETQPGGQGLPATAAAAGVRPNSDSKRSSEGSGLQAPPAFPANAAQLILRVWNVSQLAHLHPRVLELMLPSLVSLAHNPSATQQQGTSASTAVARFWGQQAAKDAAQKSRRRDSVRFSNDRPPSLHLQHTELEAPLFLQPMAASPATLELCGCPPFPADCAAMLTSHLEYVPPPNANQPHLPTGASHQPPRSPSPGCPPSLGTLQPHCLAGVLLHLASRMPHCNSVNSTPLVYDSVNKAAGLQPVVSSGPNHAVEKPAPSSTSAAADAACGPVSADSGAGADSAAVPGTRALAWCGRDLMAAVHMAFFTVPESGSLEPVLVLEHSAVTPQQQQQQQQQQRNERAKCRSQAECPKRTEELVKQRGGPQGAADELQEEGWVGSGGGGQAFPEGGQDEDLHSGGLQQLGQESQVLWGQEEGFEGQEEQEDQQNHHHHCQQQQQQHADEQDGDESKGGGGTQHGFKLGHDVQFEPGVGPSGVLDGFTARTHKLLLHLQQLLLKRGGDSRGDGKHTLGSPTKKRRTQQAENGKGSLHEVSMMRELLAEQLQAAAKAPTPCKRSKAGAGKHASLGNPACLTSSHRICAARTFHDILVLQTGGYVRVKQDSSYGDLCVQEGHKLAS</sequence>
<feature type="region of interest" description="Disordered" evidence="1">
    <location>
        <begin position="619"/>
        <end position="648"/>
    </location>
</feature>
<feature type="domain" description="Rad21/Rec8-like protein C-terminal eukaryotic" evidence="2">
    <location>
        <begin position="695"/>
        <end position="735"/>
    </location>
</feature>
<protein>
    <recommendedName>
        <fullName evidence="2">Rad21/Rec8-like protein C-terminal eukaryotic domain-containing protein</fullName>
    </recommendedName>
</protein>
<feature type="region of interest" description="Disordered" evidence="1">
    <location>
        <begin position="116"/>
        <end position="156"/>
    </location>
</feature>
<feature type="region of interest" description="Disordered" evidence="1">
    <location>
        <begin position="23"/>
        <end position="85"/>
    </location>
</feature>
<gene>
    <name evidence="3" type="ORF">DTER00134_LOCUS15701</name>
</gene>
<reference evidence="3" key="1">
    <citation type="submission" date="2021-01" db="EMBL/GenBank/DDBJ databases">
        <authorList>
            <person name="Corre E."/>
            <person name="Pelletier E."/>
            <person name="Niang G."/>
            <person name="Scheremetjew M."/>
            <person name="Finn R."/>
            <person name="Kale V."/>
            <person name="Holt S."/>
            <person name="Cochrane G."/>
            <person name="Meng A."/>
            <person name="Brown T."/>
            <person name="Cohen L."/>
        </authorList>
    </citation>
    <scope>NUCLEOTIDE SEQUENCE</scope>
    <source>
        <strain evidence="3">CCMP1320</strain>
    </source>
</reference>
<feature type="region of interest" description="Disordered" evidence="1">
    <location>
        <begin position="366"/>
        <end position="402"/>
    </location>
</feature>
<feature type="region of interest" description="Disordered" evidence="1">
    <location>
        <begin position="537"/>
        <end position="588"/>
    </location>
</feature>
<dbReference type="SUPFAM" id="SSF46785">
    <property type="entry name" value="Winged helix' DNA-binding domain"/>
    <property type="match status" value="1"/>
</dbReference>
<feature type="compositionally biased region" description="Low complexity" evidence="1">
    <location>
        <begin position="63"/>
        <end position="85"/>
    </location>
</feature>
<feature type="region of interest" description="Disordered" evidence="1">
    <location>
        <begin position="292"/>
        <end position="318"/>
    </location>
</feature>
<feature type="compositionally biased region" description="Polar residues" evidence="1">
    <location>
        <begin position="48"/>
        <end position="58"/>
    </location>
</feature>
<accession>A0A7S3R2U5</accession>
<evidence type="ECO:0000259" key="2">
    <source>
        <dbReference type="Pfam" id="PF04824"/>
    </source>
</evidence>
<feature type="compositionally biased region" description="Low complexity" evidence="1">
    <location>
        <begin position="25"/>
        <end position="37"/>
    </location>
</feature>
<dbReference type="InterPro" id="IPR023093">
    <property type="entry name" value="ScpA-like_C"/>
</dbReference>
<evidence type="ECO:0000313" key="3">
    <source>
        <dbReference type="EMBL" id="CAE0500628.1"/>
    </source>
</evidence>
<organism evidence="3">
    <name type="scientific">Dunaliella tertiolecta</name>
    <name type="common">Green alga</name>
    <dbReference type="NCBI Taxonomy" id="3047"/>
    <lineage>
        <taxon>Eukaryota</taxon>
        <taxon>Viridiplantae</taxon>
        <taxon>Chlorophyta</taxon>
        <taxon>core chlorophytes</taxon>
        <taxon>Chlorophyceae</taxon>
        <taxon>CS clade</taxon>
        <taxon>Chlamydomonadales</taxon>
        <taxon>Dunaliellaceae</taxon>
        <taxon>Dunaliella</taxon>
    </lineage>
</organism>
<dbReference type="InterPro" id="IPR036390">
    <property type="entry name" value="WH_DNA-bd_sf"/>
</dbReference>
<feature type="region of interest" description="Disordered" evidence="1">
    <location>
        <begin position="219"/>
        <end position="245"/>
    </location>
</feature>
<dbReference type="AlphaFoldDB" id="A0A7S3R2U5"/>
<dbReference type="Gene3D" id="1.10.10.580">
    <property type="entry name" value="Structural maintenance of chromosome 1. Chain E"/>
    <property type="match status" value="1"/>
</dbReference>
<proteinExistence type="predicted"/>
<feature type="compositionally biased region" description="Basic and acidic residues" evidence="1">
    <location>
        <begin position="619"/>
        <end position="629"/>
    </location>
</feature>
<feature type="compositionally biased region" description="Acidic residues" evidence="1">
    <location>
        <begin position="537"/>
        <end position="546"/>
    </location>
</feature>
<feature type="compositionally biased region" description="Basic and acidic residues" evidence="1">
    <location>
        <begin position="561"/>
        <end position="571"/>
    </location>
</feature>
<feature type="region of interest" description="Disordered" evidence="1">
    <location>
        <begin position="450"/>
        <end position="519"/>
    </location>
</feature>
<feature type="compositionally biased region" description="Low complexity" evidence="1">
    <location>
        <begin position="376"/>
        <end position="402"/>
    </location>
</feature>
<dbReference type="EMBL" id="HBIP01026043">
    <property type="protein sequence ID" value="CAE0500628.1"/>
    <property type="molecule type" value="Transcribed_RNA"/>
</dbReference>
<dbReference type="Pfam" id="PF04824">
    <property type="entry name" value="Rad21_Rec8"/>
    <property type="match status" value="1"/>
</dbReference>
<name>A0A7S3R2U5_DUNTE</name>
<evidence type="ECO:0000256" key="1">
    <source>
        <dbReference type="SAM" id="MobiDB-lite"/>
    </source>
</evidence>